<dbReference type="AlphaFoldDB" id="A0A1C3NXP8"/>
<organism evidence="10 11">
    <name type="scientific">Candidatus Protofrankia californiensis</name>
    <dbReference type="NCBI Taxonomy" id="1839754"/>
    <lineage>
        <taxon>Bacteria</taxon>
        <taxon>Bacillati</taxon>
        <taxon>Actinomycetota</taxon>
        <taxon>Actinomycetes</taxon>
        <taxon>Frankiales</taxon>
        <taxon>Frankiaceae</taxon>
        <taxon>Protofrankia</taxon>
    </lineage>
</organism>
<feature type="transmembrane region" description="Helical" evidence="9">
    <location>
        <begin position="212"/>
        <end position="232"/>
    </location>
</feature>
<feature type="transmembrane region" description="Helical" evidence="9">
    <location>
        <begin position="66"/>
        <end position="84"/>
    </location>
</feature>
<keyword evidence="2" id="KW-0813">Transport</keyword>
<dbReference type="CDD" id="cd06579">
    <property type="entry name" value="TM_PBP1_transp_AraH_like"/>
    <property type="match status" value="1"/>
</dbReference>
<feature type="region of interest" description="Disordered" evidence="8">
    <location>
        <begin position="1"/>
        <end position="46"/>
    </location>
</feature>
<dbReference type="PANTHER" id="PTHR32196:SF21">
    <property type="entry name" value="ABC TRANSPORTER PERMEASE PROTEIN YPHD-RELATED"/>
    <property type="match status" value="1"/>
</dbReference>
<evidence type="ECO:0000256" key="1">
    <source>
        <dbReference type="ARBA" id="ARBA00004651"/>
    </source>
</evidence>
<sequence>MTKDPNEQTVRNEPTETSAGMLTTANRVTSTDGKQAGPRKAFRPSPTHQPALALDLALKAISAGPLIVFLSLCVLFTILSPYFLTTSNLMNILVQSSSVALLALGALVVIMVGSLDISLGAAAGLGTLVGAVLYRDYPGLGTPMIALAIVGTALAIGVANALVIESLRIGSAFIVTLGTMYAVQSLSYVTSGGSQVPGIPGPITNLANAEPLGIPGPVFMVIVAASAMAFFLNRVAWGRWIVAIGGNADAARKVGIPVRAVLFSVYVIAALFAGLTALLVAGLNDAGAPDSGTSILLGIAAVVIGGTSLSGGRGSVWATVVGAVILGTISNGLTLMSVSPNWTPFAVGSVLVAAVGLDAARQRIEGRLRVRQAQLHAAVI</sequence>
<keyword evidence="3" id="KW-1003">Cell membrane</keyword>
<feature type="transmembrane region" description="Helical" evidence="9">
    <location>
        <begin position="260"/>
        <end position="280"/>
    </location>
</feature>
<evidence type="ECO:0000256" key="9">
    <source>
        <dbReference type="SAM" id="Phobius"/>
    </source>
</evidence>
<dbReference type="InterPro" id="IPR001851">
    <property type="entry name" value="ABC_transp_permease"/>
</dbReference>
<proteinExistence type="predicted"/>
<accession>A0A1C3NXP8</accession>
<comment type="subcellular location">
    <subcellularLocation>
        <location evidence="1">Cell membrane</location>
        <topology evidence="1">Multi-pass membrane protein</topology>
    </subcellularLocation>
</comment>
<reference evidence="11" key="1">
    <citation type="submission" date="2016-02" db="EMBL/GenBank/DDBJ databases">
        <authorList>
            <person name="Wibberg D."/>
        </authorList>
    </citation>
    <scope>NUCLEOTIDE SEQUENCE [LARGE SCALE GENOMIC DNA]</scope>
</reference>
<evidence type="ECO:0000256" key="2">
    <source>
        <dbReference type="ARBA" id="ARBA00022448"/>
    </source>
</evidence>
<keyword evidence="6 9" id="KW-1133">Transmembrane helix</keyword>
<feature type="transmembrane region" description="Helical" evidence="9">
    <location>
        <begin position="171"/>
        <end position="192"/>
    </location>
</feature>
<evidence type="ECO:0000256" key="7">
    <source>
        <dbReference type="ARBA" id="ARBA00023136"/>
    </source>
</evidence>
<feature type="transmembrane region" description="Helical" evidence="9">
    <location>
        <begin position="342"/>
        <end position="360"/>
    </location>
</feature>
<dbReference type="Proteomes" id="UP000199013">
    <property type="component" value="Unassembled WGS sequence"/>
</dbReference>
<dbReference type="GO" id="GO:0005886">
    <property type="term" value="C:plasma membrane"/>
    <property type="evidence" value="ECO:0007669"/>
    <property type="project" value="UniProtKB-SubCell"/>
</dbReference>
<feature type="transmembrane region" description="Helical" evidence="9">
    <location>
        <begin position="140"/>
        <end position="164"/>
    </location>
</feature>
<keyword evidence="5 9" id="KW-0812">Transmembrane</keyword>
<evidence type="ECO:0000256" key="3">
    <source>
        <dbReference type="ARBA" id="ARBA00022475"/>
    </source>
</evidence>
<evidence type="ECO:0000256" key="6">
    <source>
        <dbReference type="ARBA" id="ARBA00022989"/>
    </source>
</evidence>
<dbReference type="PANTHER" id="PTHR32196">
    <property type="entry name" value="ABC TRANSPORTER PERMEASE PROTEIN YPHD-RELATED-RELATED"/>
    <property type="match status" value="1"/>
</dbReference>
<protein>
    <recommendedName>
        <fullName evidence="12">Inner-membrane translocator</fullName>
    </recommendedName>
</protein>
<evidence type="ECO:0008006" key="12">
    <source>
        <dbReference type="Google" id="ProtNLM"/>
    </source>
</evidence>
<gene>
    <name evidence="10" type="ORF">FDG2_2429</name>
</gene>
<evidence type="ECO:0000256" key="8">
    <source>
        <dbReference type="SAM" id="MobiDB-lite"/>
    </source>
</evidence>
<feature type="transmembrane region" description="Helical" evidence="9">
    <location>
        <begin position="292"/>
        <end position="309"/>
    </location>
</feature>
<keyword evidence="11" id="KW-1185">Reference proteome</keyword>
<feature type="compositionally biased region" description="Polar residues" evidence="8">
    <location>
        <begin position="7"/>
        <end position="33"/>
    </location>
</feature>
<keyword evidence="7 9" id="KW-0472">Membrane</keyword>
<keyword evidence="4" id="KW-0997">Cell inner membrane</keyword>
<name>A0A1C3NXP8_9ACTN</name>
<evidence type="ECO:0000256" key="4">
    <source>
        <dbReference type="ARBA" id="ARBA00022519"/>
    </source>
</evidence>
<feature type="transmembrane region" description="Helical" evidence="9">
    <location>
        <begin position="90"/>
        <end position="110"/>
    </location>
</feature>
<evidence type="ECO:0000313" key="11">
    <source>
        <dbReference type="Proteomes" id="UP000199013"/>
    </source>
</evidence>
<evidence type="ECO:0000256" key="5">
    <source>
        <dbReference type="ARBA" id="ARBA00022692"/>
    </source>
</evidence>
<dbReference type="GO" id="GO:0022857">
    <property type="term" value="F:transmembrane transporter activity"/>
    <property type="evidence" value="ECO:0007669"/>
    <property type="project" value="InterPro"/>
</dbReference>
<dbReference type="EMBL" id="FLUV01001023">
    <property type="protein sequence ID" value="SBW22295.1"/>
    <property type="molecule type" value="Genomic_DNA"/>
</dbReference>
<dbReference type="Pfam" id="PF02653">
    <property type="entry name" value="BPD_transp_2"/>
    <property type="match status" value="1"/>
</dbReference>
<evidence type="ECO:0000313" key="10">
    <source>
        <dbReference type="EMBL" id="SBW22295.1"/>
    </source>
</evidence>
<feature type="transmembrane region" description="Helical" evidence="9">
    <location>
        <begin position="316"/>
        <end position="336"/>
    </location>
</feature>